<comment type="cofactor">
    <cofactor evidence="10">
        <name>Mg(2+)</name>
        <dbReference type="ChEBI" id="CHEBI:18420"/>
    </cofactor>
    <text evidence="10">Binds 1 Mg(2+) ion per subunit. May bind a second metal ion at a regulatory site, or after substrate binding.</text>
</comment>
<organism evidence="12 13">
    <name type="scientific">Burkholderia ubonensis</name>
    <dbReference type="NCBI Taxonomy" id="101571"/>
    <lineage>
        <taxon>Bacteria</taxon>
        <taxon>Pseudomonadati</taxon>
        <taxon>Pseudomonadota</taxon>
        <taxon>Betaproteobacteria</taxon>
        <taxon>Burkholderiales</taxon>
        <taxon>Burkholderiaceae</taxon>
        <taxon>Burkholderia</taxon>
        <taxon>Burkholderia cepacia complex</taxon>
    </lineage>
</organism>
<dbReference type="GO" id="GO:0000287">
    <property type="term" value="F:magnesium ion binding"/>
    <property type="evidence" value="ECO:0007669"/>
    <property type="project" value="UniProtKB-UniRule"/>
</dbReference>
<comment type="catalytic activity">
    <reaction evidence="1 10">
        <text>Endonucleolytic cleavage to 5'-phosphomonoester.</text>
        <dbReference type="EC" id="3.1.26.4"/>
    </reaction>
</comment>
<comment type="subunit">
    <text evidence="3 10">Monomer.</text>
</comment>
<keyword evidence="8 10" id="KW-0378">Hydrolase</keyword>
<dbReference type="RefSeq" id="WP_060192751.1">
    <property type="nucleotide sequence ID" value="NZ_LPHD01000049.1"/>
</dbReference>
<dbReference type="AlphaFoldDB" id="A0A106QDL6"/>
<feature type="domain" description="RNase H type-1" evidence="11">
    <location>
        <begin position="4"/>
        <end position="146"/>
    </location>
</feature>
<comment type="function">
    <text evidence="10">Endonuclease that specifically degrades the RNA of RNA-DNA hybrids.</text>
</comment>
<accession>A0A106QDL6</accession>
<dbReference type="Pfam" id="PF00075">
    <property type="entry name" value="RNase_H"/>
    <property type="match status" value="1"/>
</dbReference>
<keyword evidence="7 10" id="KW-0255">Endonuclease</keyword>
<gene>
    <name evidence="10" type="primary">rnhA</name>
    <name evidence="12" type="ORF">WL29_23250</name>
</gene>
<dbReference type="GO" id="GO:0043137">
    <property type="term" value="P:DNA replication, removal of RNA primer"/>
    <property type="evidence" value="ECO:0007669"/>
    <property type="project" value="TreeGrafter"/>
</dbReference>
<evidence type="ECO:0000256" key="3">
    <source>
        <dbReference type="ARBA" id="ARBA00011245"/>
    </source>
</evidence>
<dbReference type="InterPro" id="IPR022892">
    <property type="entry name" value="RNaseHI"/>
</dbReference>
<evidence type="ECO:0000256" key="6">
    <source>
        <dbReference type="ARBA" id="ARBA00022723"/>
    </source>
</evidence>
<evidence type="ECO:0000256" key="4">
    <source>
        <dbReference type="ARBA" id="ARBA00012180"/>
    </source>
</evidence>
<dbReference type="GO" id="GO:0003676">
    <property type="term" value="F:nucleic acid binding"/>
    <property type="evidence" value="ECO:0007669"/>
    <property type="project" value="InterPro"/>
</dbReference>
<comment type="caution">
    <text evidence="12">The sequence shown here is derived from an EMBL/GenBank/DDBJ whole genome shotgun (WGS) entry which is preliminary data.</text>
</comment>
<dbReference type="InterPro" id="IPR002156">
    <property type="entry name" value="RNaseH_domain"/>
</dbReference>
<dbReference type="InterPro" id="IPR050092">
    <property type="entry name" value="RNase_H"/>
</dbReference>
<feature type="binding site" evidence="10">
    <location>
        <position position="13"/>
    </location>
    <ligand>
        <name>Mg(2+)</name>
        <dbReference type="ChEBI" id="CHEBI:18420"/>
        <label>1</label>
    </ligand>
</feature>
<keyword evidence="5 10" id="KW-0540">Nuclease</keyword>
<feature type="binding site" evidence="10">
    <location>
        <position position="13"/>
    </location>
    <ligand>
        <name>Mg(2+)</name>
        <dbReference type="ChEBI" id="CHEBI:18420"/>
        <label>2</label>
    </ligand>
</feature>
<dbReference type="Gene3D" id="3.30.420.10">
    <property type="entry name" value="Ribonuclease H-like superfamily/Ribonuclease H"/>
    <property type="match status" value="1"/>
</dbReference>
<evidence type="ECO:0000256" key="7">
    <source>
        <dbReference type="ARBA" id="ARBA00022759"/>
    </source>
</evidence>
<comment type="similarity">
    <text evidence="2 10">Belongs to the RNase H family.</text>
</comment>
<evidence type="ECO:0000259" key="11">
    <source>
        <dbReference type="PROSITE" id="PS50879"/>
    </source>
</evidence>
<keyword evidence="10" id="KW-0963">Cytoplasm</keyword>
<evidence type="ECO:0000256" key="9">
    <source>
        <dbReference type="ARBA" id="ARBA00022842"/>
    </source>
</evidence>
<name>A0A106QDL6_9BURK</name>
<dbReference type="HAMAP" id="MF_00042">
    <property type="entry name" value="RNase_H"/>
    <property type="match status" value="1"/>
</dbReference>
<dbReference type="InterPro" id="IPR036397">
    <property type="entry name" value="RNaseH_sf"/>
</dbReference>
<feature type="binding site" evidence="10">
    <location>
        <position position="138"/>
    </location>
    <ligand>
        <name>Mg(2+)</name>
        <dbReference type="ChEBI" id="CHEBI:18420"/>
        <label>2</label>
    </ligand>
</feature>
<feature type="binding site" evidence="10">
    <location>
        <position position="52"/>
    </location>
    <ligand>
        <name>Mg(2+)</name>
        <dbReference type="ChEBI" id="CHEBI:18420"/>
        <label>1</label>
    </ligand>
</feature>
<dbReference type="InterPro" id="IPR012337">
    <property type="entry name" value="RNaseH-like_sf"/>
</dbReference>
<evidence type="ECO:0000256" key="1">
    <source>
        <dbReference type="ARBA" id="ARBA00000077"/>
    </source>
</evidence>
<keyword evidence="6 10" id="KW-0479">Metal-binding</keyword>
<evidence type="ECO:0000256" key="2">
    <source>
        <dbReference type="ARBA" id="ARBA00005300"/>
    </source>
</evidence>
<protein>
    <recommendedName>
        <fullName evidence="4 10">Ribonuclease H</fullName>
        <shortName evidence="10">RNase H</shortName>
        <ecNumber evidence="4 10">3.1.26.4</ecNumber>
    </recommendedName>
</protein>
<dbReference type="GO" id="GO:0005737">
    <property type="term" value="C:cytoplasm"/>
    <property type="evidence" value="ECO:0007669"/>
    <property type="project" value="UniProtKB-SubCell"/>
</dbReference>
<evidence type="ECO:0000256" key="8">
    <source>
        <dbReference type="ARBA" id="ARBA00022801"/>
    </source>
</evidence>
<evidence type="ECO:0000313" key="12">
    <source>
        <dbReference type="EMBL" id="KWA84353.1"/>
    </source>
</evidence>
<dbReference type="SUPFAM" id="SSF53098">
    <property type="entry name" value="Ribonuclease H-like"/>
    <property type="match status" value="1"/>
</dbReference>
<comment type="subcellular location">
    <subcellularLocation>
        <location evidence="10">Cytoplasm</location>
    </subcellularLocation>
</comment>
<dbReference type="EMBL" id="LPHD01000049">
    <property type="protein sequence ID" value="KWA84353.1"/>
    <property type="molecule type" value="Genomic_DNA"/>
</dbReference>
<feature type="binding site" evidence="10">
    <location>
        <position position="74"/>
    </location>
    <ligand>
        <name>Mg(2+)</name>
        <dbReference type="ChEBI" id="CHEBI:18420"/>
        <label>1</label>
    </ligand>
</feature>
<keyword evidence="9 10" id="KW-0460">Magnesium</keyword>
<proteinExistence type="inferred from homology"/>
<reference evidence="12 13" key="1">
    <citation type="submission" date="2015-11" db="EMBL/GenBank/DDBJ databases">
        <title>Expanding the genomic diversity of Burkholderia species for the development of highly accurate diagnostics.</title>
        <authorList>
            <person name="Sahl J."/>
            <person name="Keim P."/>
            <person name="Wagner D."/>
        </authorList>
    </citation>
    <scope>NUCLEOTIDE SEQUENCE [LARGE SCALE GENOMIC DNA]</scope>
    <source>
        <strain evidence="12 13">MSMB2087WGS</strain>
    </source>
</reference>
<dbReference type="PANTHER" id="PTHR10642">
    <property type="entry name" value="RIBONUCLEASE H1"/>
    <property type="match status" value="1"/>
</dbReference>
<evidence type="ECO:0000313" key="13">
    <source>
        <dbReference type="Proteomes" id="UP000060630"/>
    </source>
</evidence>
<sequence length="155" mass="16582">MSTGAGPFVVFTDGACHQNPGPAGWGVVVLEAGVVKAEASGYIGMQTNQIAELVAAIEGLTRVPEGACVELVSDSQYTLKGLTEWRAGWERKGMRTASGEPVKNQTYWKKLYALADKRKVTTRWVKGHNGDPMNERCDELATNAVVAGKKGMALA</sequence>
<dbReference type="EC" id="3.1.26.4" evidence="4 10"/>
<dbReference type="GO" id="GO:0004523">
    <property type="term" value="F:RNA-DNA hybrid ribonuclease activity"/>
    <property type="evidence" value="ECO:0007669"/>
    <property type="project" value="UniProtKB-UniRule"/>
</dbReference>
<dbReference type="CDD" id="cd09278">
    <property type="entry name" value="RNase_HI_prokaryote_like"/>
    <property type="match status" value="1"/>
</dbReference>
<dbReference type="PANTHER" id="PTHR10642:SF26">
    <property type="entry name" value="RIBONUCLEASE H1"/>
    <property type="match status" value="1"/>
</dbReference>
<evidence type="ECO:0000256" key="5">
    <source>
        <dbReference type="ARBA" id="ARBA00022722"/>
    </source>
</evidence>
<dbReference type="PROSITE" id="PS50879">
    <property type="entry name" value="RNASE_H_1"/>
    <property type="match status" value="1"/>
</dbReference>
<dbReference type="Proteomes" id="UP000060630">
    <property type="component" value="Unassembled WGS sequence"/>
</dbReference>
<evidence type="ECO:0000256" key="10">
    <source>
        <dbReference type="HAMAP-Rule" id="MF_00042"/>
    </source>
</evidence>